<sequence>MSSSFALSQASIPIFVWNISSNPTFDSCLSSVSVFAFTLCHRSSLVFLVVSVSSELWTGF</sequence>
<proteinExistence type="predicted"/>
<reference evidence="1" key="1">
    <citation type="submission" date="2014-08" db="EMBL/GenBank/DDBJ databases">
        <authorList>
            <person name="Sharma Rahul"/>
            <person name="Thines Marco"/>
        </authorList>
    </citation>
    <scope>NUCLEOTIDE SEQUENCE</scope>
</reference>
<protein>
    <submittedName>
        <fullName evidence="1">Uncharacterized protein</fullName>
    </submittedName>
</protein>
<name>A0A0F7SEQ2_PHARH</name>
<accession>A0A0F7SEQ2</accession>
<organism evidence="1">
    <name type="scientific">Phaffia rhodozyma</name>
    <name type="common">Yeast</name>
    <name type="synonym">Xanthophyllomyces dendrorhous</name>
    <dbReference type="NCBI Taxonomy" id="264483"/>
    <lineage>
        <taxon>Eukaryota</taxon>
        <taxon>Fungi</taxon>
        <taxon>Dikarya</taxon>
        <taxon>Basidiomycota</taxon>
        <taxon>Agaricomycotina</taxon>
        <taxon>Tremellomycetes</taxon>
        <taxon>Cystofilobasidiales</taxon>
        <taxon>Mrakiaceae</taxon>
        <taxon>Phaffia</taxon>
    </lineage>
</organism>
<dbReference type="EMBL" id="LN483144">
    <property type="protein sequence ID" value="CDZ96410.1"/>
    <property type="molecule type" value="Genomic_DNA"/>
</dbReference>
<dbReference type="AlphaFoldDB" id="A0A0F7SEQ2"/>
<evidence type="ECO:0000313" key="1">
    <source>
        <dbReference type="EMBL" id="CDZ96410.1"/>
    </source>
</evidence>